<keyword evidence="4 15" id="KW-0138">CF(0)</keyword>
<evidence type="ECO:0000256" key="3">
    <source>
        <dbReference type="ARBA" id="ARBA00022448"/>
    </source>
</evidence>
<dbReference type="GO" id="GO:0015078">
    <property type="term" value="F:proton transmembrane transporter activity"/>
    <property type="evidence" value="ECO:0007669"/>
    <property type="project" value="InterPro"/>
</dbReference>
<name>A0A0B6Y781_9EUPU</name>
<evidence type="ECO:0000256" key="10">
    <source>
        <dbReference type="ARBA" id="ARBA00023136"/>
    </source>
</evidence>
<evidence type="ECO:0000256" key="7">
    <source>
        <dbReference type="ARBA" id="ARBA00022990"/>
    </source>
</evidence>
<evidence type="ECO:0000256" key="4">
    <source>
        <dbReference type="ARBA" id="ARBA00022547"/>
    </source>
</evidence>
<keyword evidence="11 15" id="KW-0066">ATP synthesis</keyword>
<comment type="subunit">
    <text evidence="15">F-type ATPases have 2 components, CF(1) - the catalytic core - and CF(0) - the membrane proton channel. CF(1) and CF(0) have multiple subunits.</text>
</comment>
<keyword evidence="8 15" id="KW-0406">Ion transport</keyword>
<organism evidence="16">
    <name type="scientific">Arion vulgaris</name>
    <dbReference type="NCBI Taxonomy" id="1028688"/>
    <lineage>
        <taxon>Eukaryota</taxon>
        <taxon>Metazoa</taxon>
        <taxon>Spiralia</taxon>
        <taxon>Lophotrochozoa</taxon>
        <taxon>Mollusca</taxon>
        <taxon>Gastropoda</taxon>
        <taxon>Heterobranchia</taxon>
        <taxon>Euthyneura</taxon>
        <taxon>Panpulmonata</taxon>
        <taxon>Eupulmonata</taxon>
        <taxon>Stylommatophora</taxon>
        <taxon>Helicina</taxon>
        <taxon>Arionoidea</taxon>
        <taxon>Arionidae</taxon>
        <taxon>Arion</taxon>
    </lineage>
</organism>
<comment type="subunit">
    <text evidence="13">Component of the ATP synthase complex composed at least of ATP5F1A/subunit alpha, ATP5F1B/subunit beta, ATP5MC1/subunit c (homooctomer), MT-ATP6/subunit a, MT-ATP8/subunit 8, ATP5ME/subunit e, ATP5MF/subunit f, ATP5MG/subunit g, ATP5MK/subunit k, ATP5MJ/subunit j, ATP5F1C/subunit gamma, ATP5F1D/subunit delta, ATP5F1E/subunit epsilon, ATP5PF/subunit F6, ATP5PB/subunit b, ATP5PD/subunit d, ATP5PO/subunit OSCP. ATP synthase complex consists of a soluble F(1) head domain (subunits alpha(3) and beta(3)) - the catalytic core - and a membrane F(0) domain - the membrane proton channel (subunits c, a, 8, e, f, g, k and j). These two domains are linked by a central stalk (subunits gamma, delta, and epsilon) rotating inside the F1 region and a stationary peripheral stalk (subunits F6, b, d, and OSCP).</text>
</comment>
<dbReference type="Pfam" id="PF05680">
    <property type="entry name" value="ATP-synt_E"/>
    <property type="match status" value="1"/>
</dbReference>
<comment type="function">
    <text evidence="12 15">Subunit e, of the mitochondrial membrane ATP synthase complex (F(1)F(0) ATP synthase or Complex V) that produces ATP from ADP in the presence of a proton gradient across the membrane which is generated by electron transport complexes of the respiratory chain. ATP synthase complex consist of a soluble F(1) head domain - the catalytic core - and a membrane F(1) domain - the membrane proton channel. These two domains are linked by a central stalk rotating inside the F(1) region and a stationary peripheral stalk. During catalysis, ATP synthesis in the catalytic domain of F(1) is coupled via a rotary mechanism of the central stalk subunits to proton translocation. In vivo, can only synthesize ATP although its ATP hydrolase activity can be activated artificially in vitro. Part of the complex F(0) domain.</text>
</comment>
<evidence type="ECO:0000256" key="12">
    <source>
        <dbReference type="ARBA" id="ARBA00057306"/>
    </source>
</evidence>
<dbReference type="InterPro" id="IPR008386">
    <property type="entry name" value="ATP_synth_F0_esu_mt"/>
</dbReference>
<evidence type="ECO:0000256" key="11">
    <source>
        <dbReference type="ARBA" id="ARBA00023310"/>
    </source>
</evidence>
<dbReference type="AlphaFoldDB" id="A0A0B6Y781"/>
<sequence>PTANKMPAALAPPKLNISPLIRFARWSALLTGIIYGAARYNYLAKREVGIQIHENEIKERHRIKSAEIKKQSEIDELNALGKEAGIPPK</sequence>
<evidence type="ECO:0000256" key="5">
    <source>
        <dbReference type="ARBA" id="ARBA00022781"/>
    </source>
</evidence>
<evidence type="ECO:0000256" key="1">
    <source>
        <dbReference type="ARBA" id="ARBA00004273"/>
    </source>
</evidence>
<dbReference type="PANTHER" id="PTHR12427">
    <property type="entry name" value="ATP SYNTHASE E CHAIN, MITOCHONDRIAL"/>
    <property type="match status" value="1"/>
</dbReference>
<dbReference type="EMBL" id="HACG01005114">
    <property type="protein sequence ID" value="CEK51979.1"/>
    <property type="molecule type" value="Transcribed_RNA"/>
</dbReference>
<evidence type="ECO:0000256" key="2">
    <source>
        <dbReference type="ARBA" id="ARBA00007333"/>
    </source>
</evidence>
<dbReference type="GO" id="GO:0045259">
    <property type="term" value="C:proton-transporting ATP synthase complex"/>
    <property type="evidence" value="ECO:0007669"/>
    <property type="project" value="UniProtKB-UniRule"/>
</dbReference>
<protein>
    <recommendedName>
        <fullName evidence="14 15">ATP synthase F(0) complex subunit e, mitochondrial</fullName>
    </recommendedName>
</protein>
<dbReference type="GO" id="GO:0005743">
    <property type="term" value="C:mitochondrial inner membrane"/>
    <property type="evidence" value="ECO:0007669"/>
    <property type="project" value="UniProtKB-SubCell"/>
</dbReference>
<comment type="subcellular location">
    <subcellularLocation>
        <location evidence="1 15">Mitochondrion inner membrane</location>
    </subcellularLocation>
</comment>
<evidence type="ECO:0000256" key="14">
    <source>
        <dbReference type="ARBA" id="ARBA00074682"/>
    </source>
</evidence>
<accession>A0A0B6Y781</accession>
<evidence type="ECO:0000313" key="16">
    <source>
        <dbReference type="EMBL" id="CEK51979.1"/>
    </source>
</evidence>
<keyword evidence="7" id="KW-0007">Acetylation</keyword>
<evidence type="ECO:0000256" key="8">
    <source>
        <dbReference type="ARBA" id="ARBA00023065"/>
    </source>
</evidence>
<keyword evidence="9 15" id="KW-0496">Mitochondrion</keyword>
<keyword evidence="5 15" id="KW-0375">Hydrogen ion transport</keyword>
<keyword evidence="6 15" id="KW-0999">Mitochondrion inner membrane</keyword>
<evidence type="ECO:0000256" key="15">
    <source>
        <dbReference type="RuleBase" id="RU367005"/>
    </source>
</evidence>
<evidence type="ECO:0000256" key="9">
    <source>
        <dbReference type="ARBA" id="ARBA00023128"/>
    </source>
</evidence>
<evidence type="ECO:0000256" key="6">
    <source>
        <dbReference type="ARBA" id="ARBA00022792"/>
    </source>
</evidence>
<keyword evidence="10" id="KW-0472">Membrane</keyword>
<gene>
    <name evidence="16" type="primary">ORF15019</name>
</gene>
<dbReference type="GO" id="GO:0015986">
    <property type="term" value="P:proton motive force-driven ATP synthesis"/>
    <property type="evidence" value="ECO:0007669"/>
    <property type="project" value="InterPro"/>
</dbReference>
<evidence type="ECO:0000256" key="13">
    <source>
        <dbReference type="ARBA" id="ARBA00064647"/>
    </source>
</evidence>
<proteinExistence type="inferred from homology"/>
<dbReference type="PANTHER" id="PTHR12427:SF1">
    <property type="entry name" value="ATP SYNTHASE SUBUNIT E, MITOCHONDRIAL"/>
    <property type="match status" value="1"/>
</dbReference>
<feature type="non-terminal residue" evidence="16">
    <location>
        <position position="1"/>
    </location>
</feature>
<reference evidence="16" key="1">
    <citation type="submission" date="2014-12" db="EMBL/GenBank/DDBJ databases">
        <title>Insight into the proteome of Arion vulgaris.</title>
        <authorList>
            <person name="Aradska J."/>
            <person name="Bulat T."/>
            <person name="Smidak R."/>
            <person name="Sarate P."/>
            <person name="Gangsoo J."/>
            <person name="Sialana F."/>
            <person name="Bilban M."/>
            <person name="Lubec G."/>
        </authorList>
    </citation>
    <scope>NUCLEOTIDE SEQUENCE</scope>
    <source>
        <tissue evidence="16">Skin</tissue>
    </source>
</reference>
<comment type="similarity">
    <text evidence="2 15">Belongs to the ATPase e subunit family.</text>
</comment>
<keyword evidence="3 15" id="KW-0813">Transport</keyword>